<gene>
    <name evidence="4" type="primary">piiC</name>
    <name evidence="4" type="ORF">NCTC10297_00651</name>
</gene>
<dbReference type="EMBL" id="LR134343">
    <property type="protein sequence ID" value="VEG12718.1"/>
    <property type="molecule type" value="Genomic_DNA"/>
</dbReference>
<comment type="similarity">
    <text evidence="1">Belongs to the opacity porin family.</text>
</comment>
<keyword evidence="2" id="KW-0732">Signal</keyword>
<feature type="chain" id="PRO_5019530091" evidence="2">
    <location>
        <begin position="20"/>
        <end position="228"/>
    </location>
</feature>
<sequence length="228" mass="24228">MKKMILATVLAGVSSVAFANVLGDGLYVQGNVGYAKLQTKEGNQKLKDNSTSFGVAFGKDTGNVRYAVDYTNFGTLEQRQTVVFDADMRNLVADITKQVTGQTVFISSAKGDVITKVKAQSLGMSAIYDFANNSAFTPYAGLRVGVNQLKADVAVTTDMVINGVASSNTQKANKAKSTKVGAGVVAGVQYAINPQLAVDAGVEYNYLGKFDKIKADQYGAKVGLRYNF</sequence>
<evidence type="ECO:0000256" key="1">
    <source>
        <dbReference type="ARBA" id="ARBA00009830"/>
    </source>
</evidence>
<accession>A0A448GVJ4</accession>
<evidence type="ECO:0000256" key="2">
    <source>
        <dbReference type="SAM" id="SignalP"/>
    </source>
</evidence>
<proteinExistence type="inferred from homology"/>
<name>A0A448GVJ4_9GAMM</name>
<dbReference type="Proteomes" id="UP000274100">
    <property type="component" value="Chromosome"/>
</dbReference>
<dbReference type="InterPro" id="IPR011250">
    <property type="entry name" value="OMP/PagP_B-barrel"/>
</dbReference>
<dbReference type="GO" id="GO:0015288">
    <property type="term" value="F:porin activity"/>
    <property type="evidence" value="ECO:0007669"/>
    <property type="project" value="InterPro"/>
</dbReference>
<evidence type="ECO:0000259" key="3">
    <source>
        <dbReference type="Pfam" id="PF02462"/>
    </source>
</evidence>
<protein>
    <submittedName>
        <fullName evidence="4">Outer membrane protein P.IIC</fullName>
    </submittedName>
</protein>
<feature type="domain" description="Porin opacity type" evidence="3">
    <location>
        <begin position="58"/>
        <end position="228"/>
    </location>
</feature>
<reference evidence="4 5" key="1">
    <citation type="submission" date="2018-12" db="EMBL/GenBank/DDBJ databases">
        <authorList>
            <consortium name="Pathogen Informatics"/>
        </authorList>
    </citation>
    <scope>NUCLEOTIDE SEQUENCE [LARGE SCALE GENOMIC DNA]</scope>
    <source>
        <strain evidence="4 5">NCTC10297</strain>
    </source>
</reference>
<dbReference type="OrthoDB" id="6648740at2"/>
<organism evidence="4 5">
    <name type="scientific">Moraxella cuniculi</name>
    <dbReference type="NCBI Taxonomy" id="34061"/>
    <lineage>
        <taxon>Bacteria</taxon>
        <taxon>Pseudomonadati</taxon>
        <taxon>Pseudomonadota</taxon>
        <taxon>Gammaproteobacteria</taxon>
        <taxon>Moraxellales</taxon>
        <taxon>Moraxellaceae</taxon>
        <taxon>Moraxella</taxon>
    </lineage>
</organism>
<evidence type="ECO:0000313" key="4">
    <source>
        <dbReference type="EMBL" id="VEG12718.1"/>
    </source>
</evidence>
<dbReference type="InterPro" id="IPR003394">
    <property type="entry name" value="Porin_opacity"/>
</dbReference>
<dbReference type="SUPFAM" id="SSF56925">
    <property type="entry name" value="OMPA-like"/>
    <property type="match status" value="1"/>
</dbReference>
<dbReference type="Pfam" id="PF02462">
    <property type="entry name" value="Opacity"/>
    <property type="match status" value="1"/>
</dbReference>
<evidence type="ECO:0000313" key="5">
    <source>
        <dbReference type="Proteomes" id="UP000274100"/>
    </source>
</evidence>
<dbReference type="RefSeq" id="WP_126330067.1">
    <property type="nucleotide sequence ID" value="NZ_LR134343.1"/>
</dbReference>
<feature type="signal peptide" evidence="2">
    <location>
        <begin position="1"/>
        <end position="19"/>
    </location>
</feature>
<dbReference type="KEGG" id="mcun:NCTC10297_00651"/>
<dbReference type="Gene3D" id="2.40.160.20">
    <property type="match status" value="1"/>
</dbReference>
<dbReference type="GO" id="GO:0009279">
    <property type="term" value="C:cell outer membrane"/>
    <property type="evidence" value="ECO:0007669"/>
    <property type="project" value="UniProtKB-ARBA"/>
</dbReference>
<dbReference type="AlphaFoldDB" id="A0A448GVJ4"/>